<proteinExistence type="predicted"/>
<evidence type="ECO:0000313" key="3">
    <source>
        <dbReference type="Proteomes" id="UP000313645"/>
    </source>
</evidence>
<protein>
    <submittedName>
        <fullName evidence="2">DUF2235 domain-containing protein</fullName>
    </submittedName>
</protein>
<dbReference type="PANTHER" id="PTHR33840">
    <property type="match status" value="1"/>
</dbReference>
<accession>A0ABY1ZDE7</accession>
<dbReference type="PANTHER" id="PTHR33840:SF1">
    <property type="entry name" value="TLE1 PHOSPHOLIPASE DOMAIN-CONTAINING PROTEIN"/>
    <property type="match status" value="1"/>
</dbReference>
<organism evidence="2 3">
    <name type="scientific">Marinobacter halodurans</name>
    <dbReference type="NCBI Taxonomy" id="2528979"/>
    <lineage>
        <taxon>Bacteria</taxon>
        <taxon>Pseudomonadati</taxon>
        <taxon>Pseudomonadota</taxon>
        <taxon>Gammaproteobacteria</taxon>
        <taxon>Pseudomonadales</taxon>
        <taxon>Marinobacteraceae</taxon>
        <taxon>Marinobacter</taxon>
    </lineage>
</organism>
<evidence type="ECO:0000259" key="1">
    <source>
        <dbReference type="Pfam" id="PF09994"/>
    </source>
</evidence>
<dbReference type="Pfam" id="PF09994">
    <property type="entry name" value="T6SS_Tle1-like_cat"/>
    <property type="match status" value="1"/>
</dbReference>
<name>A0ABY1ZDE7_9GAMM</name>
<dbReference type="InterPro" id="IPR018712">
    <property type="entry name" value="Tle1-like_cat"/>
</dbReference>
<evidence type="ECO:0000313" key="2">
    <source>
        <dbReference type="EMBL" id="TBW46438.1"/>
    </source>
</evidence>
<comment type="caution">
    <text evidence="2">The sequence shown here is derived from an EMBL/GenBank/DDBJ whole genome shotgun (WGS) entry which is preliminary data.</text>
</comment>
<feature type="domain" description="T6SS Phospholipase effector Tle1-like catalytic" evidence="1">
    <location>
        <begin position="380"/>
        <end position="478"/>
    </location>
</feature>
<dbReference type="EMBL" id="SJDL01000082">
    <property type="protein sequence ID" value="TBW46438.1"/>
    <property type="molecule type" value="Genomic_DNA"/>
</dbReference>
<sequence>MDMQIKRPRDLELRDLPRIESPTFAPSNLPLNTDLASPSLHAALKLADDFIGSPYRSDREQMNRLKGKLRDGTLVLVKGTTDTPPFSPLIAWEEDGVLPGRWKVVKDVHGLNLASWVARMNDWQITPAQVERLGPGSVGHLSANSFDSDLRERRAAERERAQQNSQKNLSLPVGAAAGVAPLVAEAGDTSDDERVQKELHIEVGIFLDGTLNDASNVKEFLSKLNKACSSTDTRDKLDPDRCRHHLALKMGASYSNARTNVSKLFDLYRTQREETTNHITHTLRVYKNGVGTTNGEDDSLWSSATGLGSSGILEQVKAAFKDTASAIARTASGKPLRQLTVDLFGFSRGSAAARHAASEIAKGEDGLFAKSLQQQGVVWPKGVSIRFAGLFDTVAGIVNILEGDFSAANNETDPVNVFLDPDSVASAAHITAADECRENFALNSLSNPDGTLPPNFREISLPGVHSDIGGGYHKVQDEHVLLARKRVIADSRTENPEQTMDWDNLDALLHDTQNGGWVGENSIQSPGEDLPSLEINKTFDSEPAPYGRVTLKLEMKRRLRGEYSGIPLRLMHALASEAGVMLDEIDDEDPAFSLPNELLAIHQSVSKQVAAGTSNPTLQTGDLSLLKQRYIHHSDNFNTVEFMLGGITTDLEVPWDMFLPFMPTSDRVRIVHPNKAEHS</sequence>
<gene>
    <name evidence="2" type="ORF">EZI54_23130</name>
</gene>
<reference evidence="2 3" key="1">
    <citation type="submission" date="2019-02" db="EMBL/GenBank/DDBJ databases">
        <title>Marinobacter halodurans sp. nov., a marine bacterium isolated from sea tidal flat.</title>
        <authorList>
            <person name="Yoo Y."/>
            <person name="Lee D.W."/>
            <person name="Kim B.S."/>
            <person name="Kim J.-J."/>
        </authorList>
    </citation>
    <scope>NUCLEOTIDE SEQUENCE [LARGE SCALE GENOMIC DNA]</scope>
    <source>
        <strain evidence="2 3">YJ-S3-2</strain>
    </source>
</reference>
<keyword evidence="3" id="KW-1185">Reference proteome</keyword>
<dbReference type="Proteomes" id="UP000313645">
    <property type="component" value="Unassembled WGS sequence"/>
</dbReference>